<dbReference type="Pfam" id="PF24813">
    <property type="entry name" value="DUF7709"/>
    <property type="match status" value="1"/>
</dbReference>
<dbReference type="RefSeq" id="XP_056768325.1">
    <property type="nucleotide sequence ID" value="XM_056907598.1"/>
</dbReference>
<accession>A0AAD6CA33</accession>
<protein>
    <recommendedName>
        <fullName evidence="1">DUF7709 domain-containing protein</fullName>
    </recommendedName>
</protein>
<evidence type="ECO:0000313" key="2">
    <source>
        <dbReference type="EMBL" id="KAJ5455952.1"/>
    </source>
</evidence>
<dbReference type="AlphaFoldDB" id="A0AAD6CA33"/>
<dbReference type="EMBL" id="JAPVEA010000004">
    <property type="protein sequence ID" value="KAJ5455952.1"/>
    <property type="molecule type" value="Genomic_DNA"/>
</dbReference>
<sequence length="106" mass="11414">MSTESLQETNNKTLGTSAGTFPIITLPDGRKVPTGTVGALLVNIKAYDEGNEERRAELEPAIQAAIPTLVKVGMFDIFTPKEWTSESSQGRSLVGKLASDYLDATR</sequence>
<organism evidence="2 3">
    <name type="scientific">Penicillium daleae</name>
    <dbReference type="NCBI Taxonomy" id="63821"/>
    <lineage>
        <taxon>Eukaryota</taxon>
        <taxon>Fungi</taxon>
        <taxon>Dikarya</taxon>
        <taxon>Ascomycota</taxon>
        <taxon>Pezizomycotina</taxon>
        <taxon>Eurotiomycetes</taxon>
        <taxon>Eurotiomycetidae</taxon>
        <taxon>Eurotiales</taxon>
        <taxon>Aspergillaceae</taxon>
        <taxon>Penicillium</taxon>
    </lineage>
</organism>
<proteinExistence type="predicted"/>
<comment type="caution">
    <text evidence="2">The sequence shown here is derived from an EMBL/GenBank/DDBJ whole genome shotgun (WGS) entry which is preliminary data.</text>
</comment>
<dbReference type="InterPro" id="IPR056126">
    <property type="entry name" value="DUF7709"/>
</dbReference>
<evidence type="ECO:0000259" key="1">
    <source>
        <dbReference type="Pfam" id="PF24813"/>
    </source>
</evidence>
<evidence type="ECO:0000313" key="3">
    <source>
        <dbReference type="Proteomes" id="UP001213681"/>
    </source>
</evidence>
<reference evidence="2" key="1">
    <citation type="submission" date="2022-12" db="EMBL/GenBank/DDBJ databases">
        <authorList>
            <person name="Petersen C."/>
        </authorList>
    </citation>
    <scope>NUCLEOTIDE SEQUENCE</scope>
    <source>
        <strain evidence="2">IBT 16125</strain>
    </source>
</reference>
<dbReference type="GeneID" id="81597841"/>
<keyword evidence="3" id="KW-1185">Reference proteome</keyword>
<gene>
    <name evidence="2" type="ORF">N7458_004216</name>
</gene>
<name>A0AAD6CA33_9EURO</name>
<feature type="domain" description="DUF7709" evidence="1">
    <location>
        <begin position="4"/>
        <end position="101"/>
    </location>
</feature>
<dbReference type="Proteomes" id="UP001213681">
    <property type="component" value="Unassembled WGS sequence"/>
</dbReference>
<reference evidence="2" key="2">
    <citation type="journal article" date="2023" name="IMA Fungus">
        <title>Comparative genomic study of the Penicillium genus elucidates a diverse pangenome and 15 lateral gene transfer events.</title>
        <authorList>
            <person name="Petersen C."/>
            <person name="Sorensen T."/>
            <person name="Nielsen M.R."/>
            <person name="Sondergaard T.E."/>
            <person name="Sorensen J.L."/>
            <person name="Fitzpatrick D.A."/>
            <person name="Frisvad J.C."/>
            <person name="Nielsen K.L."/>
        </authorList>
    </citation>
    <scope>NUCLEOTIDE SEQUENCE</scope>
    <source>
        <strain evidence="2">IBT 16125</strain>
    </source>
</reference>